<accession>A0A3N4HKS2</accession>
<gene>
    <name evidence="2" type="ORF">BJ508DRAFT_366249</name>
</gene>
<reference evidence="2 3" key="1">
    <citation type="journal article" date="2018" name="Nat. Ecol. Evol.">
        <title>Pezizomycetes genomes reveal the molecular basis of ectomycorrhizal truffle lifestyle.</title>
        <authorList>
            <person name="Murat C."/>
            <person name="Payen T."/>
            <person name="Noel B."/>
            <person name="Kuo A."/>
            <person name="Morin E."/>
            <person name="Chen J."/>
            <person name="Kohler A."/>
            <person name="Krizsan K."/>
            <person name="Balestrini R."/>
            <person name="Da Silva C."/>
            <person name="Montanini B."/>
            <person name="Hainaut M."/>
            <person name="Levati E."/>
            <person name="Barry K.W."/>
            <person name="Belfiori B."/>
            <person name="Cichocki N."/>
            <person name="Clum A."/>
            <person name="Dockter R.B."/>
            <person name="Fauchery L."/>
            <person name="Guy J."/>
            <person name="Iotti M."/>
            <person name="Le Tacon F."/>
            <person name="Lindquist E.A."/>
            <person name="Lipzen A."/>
            <person name="Malagnac F."/>
            <person name="Mello A."/>
            <person name="Molinier V."/>
            <person name="Miyauchi S."/>
            <person name="Poulain J."/>
            <person name="Riccioni C."/>
            <person name="Rubini A."/>
            <person name="Sitrit Y."/>
            <person name="Splivallo R."/>
            <person name="Traeger S."/>
            <person name="Wang M."/>
            <person name="Zifcakova L."/>
            <person name="Wipf D."/>
            <person name="Zambonelli A."/>
            <person name="Paolocci F."/>
            <person name="Nowrousian M."/>
            <person name="Ottonello S."/>
            <person name="Baldrian P."/>
            <person name="Spatafora J.W."/>
            <person name="Henrissat B."/>
            <person name="Nagy L.G."/>
            <person name="Aury J.M."/>
            <person name="Wincker P."/>
            <person name="Grigoriev I.V."/>
            <person name="Bonfante P."/>
            <person name="Martin F.M."/>
        </authorList>
    </citation>
    <scope>NUCLEOTIDE SEQUENCE [LARGE SCALE GENOMIC DNA]</scope>
    <source>
        <strain evidence="2 3">RN42</strain>
    </source>
</reference>
<dbReference type="AlphaFoldDB" id="A0A3N4HKS2"/>
<name>A0A3N4HKS2_ASCIM</name>
<feature type="region of interest" description="Disordered" evidence="1">
    <location>
        <begin position="1"/>
        <end position="39"/>
    </location>
</feature>
<protein>
    <submittedName>
        <fullName evidence="2">Uncharacterized protein</fullName>
    </submittedName>
</protein>
<dbReference type="EMBL" id="ML119790">
    <property type="protein sequence ID" value="RPA74442.1"/>
    <property type="molecule type" value="Genomic_DNA"/>
</dbReference>
<keyword evidence="3" id="KW-1185">Reference proteome</keyword>
<organism evidence="2 3">
    <name type="scientific">Ascobolus immersus RN42</name>
    <dbReference type="NCBI Taxonomy" id="1160509"/>
    <lineage>
        <taxon>Eukaryota</taxon>
        <taxon>Fungi</taxon>
        <taxon>Dikarya</taxon>
        <taxon>Ascomycota</taxon>
        <taxon>Pezizomycotina</taxon>
        <taxon>Pezizomycetes</taxon>
        <taxon>Pezizales</taxon>
        <taxon>Ascobolaceae</taxon>
        <taxon>Ascobolus</taxon>
    </lineage>
</organism>
<evidence type="ECO:0000313" key="2">
    <source>
        <dbReference type="EMBL" id="RPA74442.1"/>
    </source>
</evidence>
<feature type="compositionally biased region" description="Low complexity" evidence="1">
    <location>
        <begin position="8"/>
        <end position="39"/>
    </location>
</feature>
<dbReference type="Proteomes" id="UP000275078">
    <property type="component" value="Unassembled WGS sequence"/>
</dbReference>
<proteinExistence type="predicted"/>
<evidence type="ECO:0000313" key="3">
    <source>
        <dbReference type="Proteomes" id="UP000275078"/>
    </source>
</evidence>
<evidence type="ECO:0000256" key="1">
    <source>
        <dbReference type="SAM" id="MobiDB-lite"/>
    </source>
</evidence>
<sequence length="121" mass="13347">MSDPPPASNNSTSTNNNPTVLTTPSTSTSLSTTTPTTAALTNPLDDFFTSYKTELARSSTFEPVDPKLRPLALGLTPRPWETKPCSKCGKEVKWDAEEREERWRVLKGVVCLGCWEDEKKG</sequence>